<dbReference type="FunFam" id="2.40.110.10:FF:000001">
    <property type="entry name" value="Acyl-CoA dehydrogenase, mitochondrial"/>
    <property type="match status" value="1"/>
</dbReference>
<dbReference type="CDD" id="cd01158">
    <property type="entry name" value="SCAD_SBCAD"/>
    <property type="match status" value="1"/>
</dbReference>
<protein>
    <submittedName>
        <fullName evidence="10">Acyl-CoA dehydrogenase, short-chain specific</fullName>
        <ecNumber evidence="10">1.3.8.1</ecNumber>
    </submittedName>
</protein>
<proteinExistence type="inferred from homology"/>
<reference evidence="10" key="1">
    <citation type="submission" date="2016-04" db="EMBL/GenBank/DDBJ databases">
        <authorList>
            <person name="Evans L.H."/>
            <person name="Alamgir A."/>
            <person name="Owens N."/>
            <person name="Weber N.D."/>
            <person name="Virtaneva K."/>
            <person name="Barbian K."/>
            <person name="Babar A."/>
            <person name="Rosenke K."/>
        </authorList>
    </citation>
    <scope>NUCLEOTIDE SEQUENCE</scope>
    <source>
        <strain evidence="10">86</strain>
    </source>
</reference>
<dbReference type="InterPro" id="IPR013786">
    <property type="entry name" value="AcylCoA_DH/ox_N"/>
</dbReference>
<comment type="similarity">
    <text evidence="2 6">Belongs to the acyl-CoA dehydrogenase family.</text>
</comment>
<evidence type="ECO:0000256" key="2">
    <source>
        <dbReference type="ARBA" id="ARBA00009347"/>
    </source>
</evidence>
<evidence type="ECO:0000313" key="10">
    <source>
        <dbReference type="EMBL" id="SBV96306.1"/>
    </source>
</evidence>
<feature type="domain" description="Acyl-CoA oxidase/dehydrogenase middle" evidence="8">
    <location>
        <begin position="121"/>
        <end position="216"/>
    </location>
</feature>
<dbReference type="Pfam" id="PF02770">
    <property type="entry name" value="Acyl-CoA_dh_M"/>
    <property type="match status" value="1"/>
</dbReference>
<name>A0A212JA66_9DELT</name>
<dbReference type="FunFam" id="1.20.140.10:FF:000004">
    <property type="entry name" value="Acyl-CoA dehydrogenase FadE25"/>
    <property type="match status" value="1"/>
</dbReference>
<dbReference type="SUPFAM" id="SSF56645">
    <property type="entry name" value="Acyl-CoA dehydrogenase NM domain-like"/>
    <property type="match status" value="1"/>
</dbReference>
<accession>A0A212JA66</accession>
<dbReference type="EMBL" id="FLUQ01000001">
    <property type="protein sequence ID" value="SBV96306.1"/>
    <property type="molecule type" value="Genomic_DNA"/>
</dbReference>
<dbReference type="Gene3D" id="1.10.540.10">
    <property type="entry name" value="Acyl-CoA dehydrogenase/oxidase, N-terminal domain"/>
    <property type="match status" value="1"/>
</dbReference>
<dbReference type="InterPro" id="IPR006091">
    <property type="entry name" value="Acyl-CoA_Oxase/DH_mid-dom"/>
</dbReference>
<sequence>MYMPTEDQLLIRNMVREFAVEEVAPIAAEIDRKHEFPAATVKRMAELGLFGLATPEEYEGSGGDTISLAMAIEELSRVCASHGCCLSTHVALCIVPIMQFGSEEQKKKYVPDLASGRKLGAFTLTEPAAGTDASAQQTTATLQGDKYILTGSKIFITNGGVADTFIAFAMTDKSKGLKGISAFIVDKKFPGFKVGQKEDKMGICASSTHEIIYDNCEVPKENLLGKEGEGFKIAMQALDCGRIGIGSQALGIAQGALDAAVEYAKTRVQFGKPIAANQGLQWMLADMDLQTDAARQLVYRAAAVRDTGVRYSREAAMAKLFASEAAMFVTTKSVQIHGGIGYTKSYPVERYMRDAKITEIYEGTSEVQRMVIAGNLLA</sequence>
<evidence type="ECO:0000256" key="6">
    <source>
        <dbReference type="RuleBase" id="RU362125"/>
    </source>
</evidence>
<evidence type="ECO:0000256" key="1">
    <source>
        <dbReference type="ARBA" id="ARBA00001974"/>
    </source>
</evidence>
<evidence type="ECO:0000256" key="5">
    <source>
        <dbReference type="ARBA" id="ARBA00023002"/>
    </source>
</evidence>
<dbReference type="InterPro" id="IPR036250">
    <property type="entry name" value="AcylCo_DH-like_C"/>
</dbReference>
<evidence type="ECO:0000259" key="9">
    <source>
        <dbReference type="Pfam" id="PF02771"/>
    </source>
</evidence>
<feature type="domain" description="Acyl-CoA dehydrogenase/oxidase N-terminal" evidence="9">
    <location>
        <begin position="5"/>
        <end position="116"/>
    </location>
</feature>
<organism evidence="10">
    <name type="scientific">uncultured delta proteobacterium</name>
    <dbReference type="NCBI Taxonomy" id="34034"/>
    <lineage>
        <taxon>Bacteria</taxon>
        <taxon>Deltaproteobacteria</taxon>
        <taxon>environmental samples</taxon>
    </lineage>
</organism>
<comment type="cofactor">
    <cofactor evidence="1 6">
        <name>FAD</name>
        <dbReference type="ChEBI" id="CHEBI:57692"/>
    </cofactor>
</comment>
<dbReference type="Gene3D" id="1.20.140.10">
    <property type="entry name" value="Butyryl-CoA Dehydrogenase, subunit A, domain 3"/>
    <property type="match status" value="1"/>
</dbReference>
<dbReference type="PANTHER" id="PTHR43884">
    <property type="entry name" value="ACYL-COA DEHYDROGENASE"/>
    <property type="match status" value="1"/>
</dbReference>
<dbReference type="Pfam" id="PF00441">
    <property type="entry name" value="Acyl-CoA_dh_1"/>
    <property type="match status" value="1"/>
</dbReference>
<evidence type="ECO:0000259" key="7">
    <source>
        <dbReference type="Pfam" id="PF00441"/>
    </source>
</evidence>
<gene>
    <name evidence="10" type="primary">bcd</name>
    <name evidence="10" type="ORF">KL86DPRO_11023</name>
</gene>
<dbReference type="Pfam" id="PF02771">
    <property type="entry name" value="Acyl-CoA_dh_N"/>
    <property type="match status" value="1"/>
</dbReference>
<evidence type="ECO:0000259" key="8">
    <source>
        <dbReference type="Pfam" id="PF02770"/>
    </source>
</evidence>
<dbReference type="GO" id="GO:0016937">
    <property type="term" value="F:short-chain fatty acyl-CoA dehydrogenase activity"/>
    <property type="evidence" value="ECO:0007669"/>
    <property type="project" value="UniProtKB-EC"/>
</dbReference>
<dbReference type="FunFam" id="1.10.540.10:FF:000002">
    <property type="entry name" value="Acyl-CoA dehydrogenase FadE19"/>
    <property type="match status" value="1"/>
</dbReference>
<dbReference type="Gene3D" id="2.40.110.10">
    <property type="entry name" value="Butyryl-CoA Dehydrogenase, subunit A, domain 2"/>
    <property type="match status" value="1"/>
</dbReference>
<dbReference type="InterPro" id="IPR009100">
    <property type="entry name" value="AcylCoA_DH/oxidase_NM_dom_sf"/>
</dbReference>
<evidence type="ECO:0000256" key="4">
    <source>
        <dbReference type="ARBA" id="ARBA00022827"/>
    </source>
</evidence>
<dbReference type="InterPro" id="IPR037069">
    <property type="entry name" value="AcylCoA_DH/ox_N_sf"/>
</dbReference>
<dbReference type="SUPFAM" id="SSF47203">
    <property type="entry name" value="Acyl-CoA dehydrogenase C-terminal domain-like"/>
    <property type="match status" value="1"/>
</dbReference>
<dbReference type="InterPro" id="IPR009075">
    <property type="entry name" value="AcylCo_DH/oxidase_C"/>
</dbReference>
<dbReference type="PANTHER" id="PTHR43884:SF12">
    <property type="entry name" value="ISOVALERYL-COA DEHYDROGENASE, MITOCHONDRIAL-RELATED"/>
    <property type="match status" value="1"/>
</dbReference>
<dbReference type="PIRSF" id="PIRSF016578">
    <property type="entry name" value="HsaA"/>
    <property type="match status" value="1"/>
</dbReference>
<evidence type="ECO:0000256" key="3">
    <source>
        <dbReference type="ARBA" id="ARBA00022630"/>
    </source>
</evidence>
<keyword evidence="5 6" id="KW-0560">Oxidoreductase</keyword>
<keyword evidence="3 6" id="KW-0285">Flavoprotein</keyword>
<feature type="domain" description="Acyl-CoA dehydrogenase/oxidase C-terminal" evidence="7">
    <location>
        <begin position="228"/>
        <end position="376"/>
    </location>
</feature>
<keyword evidence="4 6" id="KW-0274">FAD</keyword>
<dbReference type="InterPro" id="IPR046373">
    <property type="entry name" value="Acyl-CoA_Oxase/DH_mid-dom_sf"/>
</dbReference>
<dbReference type="AlphaFoldDB" id="A0A212JA66"/>
<dbReference type="GO" id="GO:0050660">
    <property type="term" value="F:flavin adenine dinucleotide binding"/>
    <property type="evidence" value="ECO:0007669"/>
    <property type="project" value="InterPro"/>
</dbReference>
<dbReference type="EC" id="1.3.8.1" evidence="10"/>